<accession>A0A8X6XZN8</accession>
<evidence type="ECO:0000259" key="2">
    <source>
        <dbReference type="PROSITE" id="PS50158"/>
    </source>
</evidence>
<name>A0A8X6XZN8_9ARAC</name>
<keyword evidence="1" id="KW-0863">Zinc-finger</keyword>
<keyword evidence="4" id="KW-1185">Reference proteome</keyword>
<keyword evidence="1" id="KW-0862">Zinc</keyword>
<protein>
    <submittedName>
        <fullName evidence="3">Retrovirus-related Pol polyprotein from transposon 297</fullName>
    </submittedName>
</protein>
<evidence type="ECO:0000256" key="1">
    <source>
        <dbReference type="PROSITE-ProRule" id="PRU00047"/>
    </source>
</evidence>
<proteinExistence type="predicted"/>
<dbReference type="InterPro" id="IPR001878">
    <property type="entry name" value="Znf_CCHC"/>
</dbReference>
<feature type="domain" description="CCHC-type" evidence="2">
    <location>
        <begin position="44"/>
        <end position="57"/>
    </location>
</feature>
<dbReference type="GO" id="GO:0008270">
    <property type="term" value="F:zinc ion binding"/>
    <property type="evidence" value="ECO:0007669"/>
    <property type="project" value="UniProtKB-KW"/>
</dbReference>
<dbReference type="OrthoDB" id="3863715at2759"/>
<sequence>MKTKYDEKFNFTKDVANKNKVKYCNIYEKATNNTGHESCNNRACFNCGDSNHISRNCMHKDKRLKCFRYEAFGRKASECPDNNDTKLDVAPLNVNEEKALNKKVLIDDLVLDALIDSGSQVVTGSRVFSLT</sequence>
<dbReference type="Gene3D" id="4.10.60.10">
    <property type="entry name" value="Zinc finger, CCHC-type"/>
    <property type="match status" value="1"/>
</dbReference>
<reference evidence="3" key="1">
    <citation type="submission" date="2020-08" db="EMBL/GenBank/DDBJ databases">
        <title>Multicomponent nature underlies the extraordinary mechanical properties of spider dragline silk.</title>
        <authorList>
            <person name="Kono N."/>
            <person name="Nakamura H."/>
            <person name="Mori M."/>
            <person name="Yoshida Y."/>
            <person name="Ohtoshi R."/>
            <person name="Malay A.D."/>
            <person name="Moran D.A.P."/>
            <person name="Tomita M."/>
            <person name="Numata K."/>
            <person name="Arakawa K."/>
        </authorList>
    </citation>
    <scope>NUCLEOTIDE SEQUENCE</scope>
</reference>
<gene>
    <name evidence="3" type="primary">pol_106</name>
    <name evidence="3" type="ORF">TNIN_275681</name>
</gene>
<dbReference type="AlphaFoldDB" id="A0A8X6XZN8"/>
<dbReference type="Proteomes" id="UP000886998">
    <property type="component" value="Unassembled WGS sequence"/>
</dbReference>
<dbReference type="Pfam" id="PF00098">
    <property type="entry name" value="zf-CCHC"/>
    <property type="match status" value="1"/>
</dbReference>
<evidence type="ECO:0000313" key="4">
    <source>
        <dbReference type="Proteomes" id="UP000886998"/>
    </source>
</evidence>
<evidence type="ECO:0000313" key="3">
    <source>
        <dbReference type="EMBL" id="GFY61510.1"/>
    </source>
</evidence>
<dbReference type="PROSITE" id="PS50158">
    <property type="entry name" value="ZF_CCHC"/>
    <property type="match status" value="1"/>
</dbReference>
<dbReference type="InterPro" id="IPR036875">
    <property type="entry name" value="Znf_CCHC_sf"/>
</dbReference>
<comment type="caution">
    <text evidence="3">The sequence shown here is derived from an EMBL/GenBank/DDBJ whole genome shotgun (WGS) entry which is preliminary data.</text>
</comment>
<dbReference type="SUPFAM" id="SSF57756">
    <property type="entry name" value="Retrovirus zinc finger-like domains"/>
    <property type="match status" value="1"/>
</dbReference>
<organism evidence="3 4">
    <name type="scientific">Trichonephila inaurata madagascariensis</name>
    <dbReference type="NCBI Taxonomy" id="2747483"/>
    <lineage>
        <taxon>Eukaryota</taxon>
        <taxon>Metazoa</taxon>
        <taxon>Ecdysozoa</taxon>
        <taxon>Arthropoda</taxon>
        <taxon>Chelicerata</taxon>
        <taxon>Arachnida</taxon>
        <taxon>Araneae</taxon>
        <taxon>Araneomorphae</taxon>
        <taxon>Entelegynae</taxon>
        <taxon>Araneoidea</taxon>
        <taxon>Nephilidae</taxon>
        <taxon>Trichonephila</taxon>
        <taxon>Trichonephila inaurata</taxon>
    </lineage>
</organism>
<dbReference type="EMBL" id="BMAV01013671">
    <property type="protein sequence ID" value="GFY61510.1"/>
    <property type="molecule type" value="Genomic_DNA"/>
</dbReference>
<keyword evidence="1" id="KW-0479">Metal-binding</keyword>
<dbReference type="GO" id="GO:0003676">
    <property type="term" value="F:nucleic acid binding"/>
    <property type="evidence" value="ECO:0007669"/>
    <property type="project" value="InterPro"/>
</dbReference>